<organism evidence="2 3">
    <name type="scientific">Lentilactobacillus senioris DSM 24302 = JCM 17472</name>
    <dbReference type="NCBI Taxonomy" id="1423802"/>
    <lineage>
        <taxon>Bacteria</taxon>
        <taxon>Bacillati</taxon>
        <taxon>Bacillota</taxon>
        <taxon>Bacilli</taxon>
        <taxon>Lactobacillales</taxon>
        <taxon>Lactobacillaceae</taxon>
        <taxon>Lentilactobacillus</taxon>
    </lineage>
</organism>
<feature type="transmembrane region" description="Helical" evidence="1">
    <location>
        <begin position="144"/>
        <end position="172"/>
    </location>
</feature>
<sequence>MPIFFAIISGTFGTFSISNTIENSNVGFITTLILGGMALLSYEDYKFLIQNGISRNTYFKNQISSYGAIILIGAVIDELYYLAMHFFLNGTNFYQGCYSDFISNGFLNEIVGFCYHLLWLVAVVTSALAVGSFLSLFSKRVQRLIIICGFVAMIVLMGIVSSSISTIAVTWIDDFIKFILGYQGQRTVTPVYSMLFFFIWSVIMIGFSHIFYNRKQIKRV</sequence>
<feature type="transmembrane region" description="Helical" evidence="1">
    <location>
        <begin position="26"/>
        <end position="42"/>
    </location>
</feature>
<gene>
    <name evidence="2" type="ORF">FC56_GL000363</name>
</gene>
<keyword evidence="1" id="KW-0812">Transmembrane</keyword>
<reference evidence="2 3" key="1">
    <citation type="journal article" date="2015" name="Genome Announc.">
        <title>Expanding the biotechnology potential of lactobacilli through comparative genomics of 213 strains and associated genera.</title>
        <authorList>
            <person name="Sun Z."/>
            <person name="Harris H.M."/>
            <person name="McCann A."/>
            <person name="Guo C."/>
            <person name="Argimon S."/>
            <person name="Zhang W."/>
            <person name="Yang X."/>
            <person name="Jeffery I.B."/>
            <person name="Cooney J.C."/>
            <person name="Kagawa T.F."/>
            <person name="Liu W."/>
            <person name="Song Y."/>
            <person name="Salvetti E."/>
            <person name="Wrobel A."/>
            <person name="Rasinkangas P."/>
            <person name="Parkhill J."/>
            <person name="Rea M.C."/>
            <person name="O'Sullivan O."/>
            <person name="Ritari J."/>
            <person name="Douillard F.P."/>
            <person name="Paul Ross R."/>
            <person name="Yang R."/>
            <person name="Briner A.E."/>
            <person name="Felis G.E."/>
            <person name="de Vos W.M."/>
            <person name="Barrangou R."/>
            <person name="Klaenhammer T.R."/>
            <person name="Caufield P.W."/>
            <person name="Cui Y."/>
            <person name="Zhang H."/>
            <person name="O'Toole P.W."/>
        </authorList>
    </citation>
    <scope>NUCLEOTIDE SEQUENCE [LARGE SCALE GENOMIC DNA]</scope>
    <source>
        <strain evidence="2 3">DSM 24302</strain>
    </source>
</reference>
<comment type="caution">
    <text evidence="2">The sequence shown here is derived from an EMBL/GenBank/DDBJ whole genome shotgun (WGS) entry which is preliminary data.</text>
</comment>
<accession>A0A0R2CPH1</accession>
<evidence type="ECO:0000313" key="3">
    <source>
        <dbReference type="Proteomes" id="UP000051256"/>
    </source>
</evidence>
<dbReference type="Proteomes" id="UP000051256">
    <property type="component" value="Unassembled WGS sequence"/>
</dbReference>
<evidence type="ECO:0000256" key="1">
    <source>
        <dbReference type="SAM" id="Phobius"/>
    </source>
</evidence>
<feature type="transmembrane region" description="Helical" evidence="1">
    <location>
        <begin position="117"/>
        <end position="137"/>
    </location>
</feature>
<feature type="transmembrane region" description="Helical" evidence="1">
    <location>
        <begin position="192"/>
        <end position="212"/>
    </location>
</feature>
<keyword evidence="3" id="KW-1185">Reference proteome</keyword>
<name>A0A0R2CPH1_9LACO</name>
<dbReference type="STRING" id="1423802.FC56_GL000363"/>
<dbReference type="PATRIC" id="fig|1423802.4.peg.374"/>
<dbReference type="EMBL" id="AYZR01000008">
    <property type="protein sequence ID" value="KRM93646.1"/>
    <property type="molecule type" value="Genomic_DNA"/>
</dbReference>
<keyword evidence="1" id="KW-1133">Transmembrane helix</keyword>
<feature type="transmembrane region" description="Helical" evidence="1">
    <location>
        <begin position="63"/>
        <end position="83"/>
    </location>
</feature>
<dbReference type="AlphaFoldDB" id="A0A0R2CPH1"/>
<keyword evidence="1" id="KW-0472">Membrane</keyword>
<proteinExistence type="predicted"/>
<protein>
    <submittedName>
        <fullName evidence="2">Uncharacterized protein</fullName>
    </submittedName>
</protein>
<evidence type="ECO:0000313" key="2">
    <source>
        <dbReference type="EMBL" id="KRM93646.1"/>
    </source>
</evidence>